<reference evidence="2 3" key="1">
    <citation type="submission" date="2019-03" db="EMBL/GenBank/DDBJ databases">
        <title>Genomic Encyclopedia of Type Strains, Phase IV (KMG-IV): sequencing the most valuable type-strain genomes for metagenomic binning, comparative biology and taxonomic classification.</title>
        <authorList>
            <person name="Goeker M."/>
        </authorList>
    </citation>
    <scope>NUCLEOTIDE SEQUENCE [LARGE SCALE GENOMIC DNA]</scope>
    <source>
        <strain evidence="2 3">DSM 45361</strain>
    </source>
</reference>
<comment type="caution">
    <text evidence="2">The sequence shown here is derived from an EMBL/GenBank/DDBJ whole genome shotgun (WGS) entry which is preliminary data.</text>
</comment>
<evidence type="ECO:0000313" key="2">
    <source>
        <dbReference type="EMBL" id="TDQ05628.1"/>
    </source>
</evidence>
<name>A0A4R6SMU7_LABRH</name>
<feature type="chain" id="PRO_5039303951" description="SH3 domain-containing protein" evidence="1">
    <location>
        <begin position="26"/>
        <end position="408"/>
    </location>
</feature>
<gene>
    <name evidence="2" type="ORF">EV186_1011602</name>
</gene>
<organism evidence="2 3">
    <name type="scientific">Labedaea rhizosphaerae</name>
    <dbReference type="NCBI Taxonomy" id="598644"/>
    <lineage>
        <taxon>Bacteria</taxon>
        <taxon>Bacillati</taxon>
        <taxon>Actinomycetota</taxon>
        <taxon>Actinomycetes</taxon>
        <taxon>Pseudonocardiales</taxon>
        <taxon>Pseudonocardiaceae</taxon>
        <taxon>Labedaea</taxon>
    </lineage>
</organism>
<sequence>MGSTTRLVRVLATVAVATLAAGASAAVPPAAAAATNAATNAARNAATDDWTIDATTFTADSSNVRADGPTVRLADDADDAAKAASAGTPDPWGVAVYPPHTLSTPATGVTADADRHGAELDVRARRADGTWSQWLPLPAALPLRATQLQLRAVLTGQDAAVGPLTVHPDDSTRIQPDSADKAGLSYRVYATREGLIGHKTANGHKIAKKDHFVALPSRRALGANGSGEYSVRVCANKRCAWAPVWDVGPWNTTDDHWSTGTRRQRWKDLPQGTPEADAAYRKGYNKGKDQYGRKVKNPSGIDLADGTFHDGLRLKGNSYVTVTYQWTGTGAVGTVHTNGIPLNVRSGASSQRPNVGVAANKAQVRVECKLRGLWVSGTFGRNNVWYRLYPGMYVASVYVSGVSGVRNC</sequence>
<keyword evidence="3" id="KW-1185">Reference proteome</keyword>
<feature type="signal peptide" evidence="1">
    <location>
        <begin position="1"/>
        <end position="25"/>
    </location>
</feature>
<dbReference type="AlphaFoldDB" id="A0A4R6SMU7"/>
<proteinExistence type="predicted"/>
<evidence type="ECO:0000313" key="3">
    <source>
        <dbReference type="Proteomes" id="UP000295444"/>
    </source>
</evidence>
<dbReference type="EMBL" id="SNXZ01000001">
    <property type="protein sequence ID" value="TDQ05628.1"/>
    <property type="molecule type" value="Genomic_DNA"/>
</dbReference>
<keyword evidence="1" id="KW-0732">Signal</keyword>
<dbReference type="RefSeq" id="WP_133848342.1">
    <property type="nucleotide sequence ID" value="NZ_SNXZ01000001.1"/>
</dbReference>
<evidence type="ECO:0000256" key="1">
    <source>
        <dbReference type="SAM" id="SignalP"/>
    </source>
</evidence>
<evidence type="ECO:0008006" key="4">
    <source>
        <dbReference type="Google" id="ProtNLM"/>
    </source>
</evidence>
<protein>
    <recommendedName>
        <fullName evidence="4">SH3 domain-containing protein</fullName>
    </recommendedName>
</protein>
<dbReference type="Proteomes" id="UP000295444">
    <property type="component" value="Unassembled WGS sequence"/>
</dbReference>
<dbReference type="OrthoDB" id="3734014at2"/>
<accession>A0A4R6SMU7</accession>